<evidence type="ECO:0000313" key="1">
    <source>
        <dbReference type="EMBL" id="CDG40133.1"/>
    </source>
</evidence>
<proteinExistence type="predicted"/>
<dbReference type="Proteomes" id="UP000027583">
    <property type="component" value="Unassembled WGS sequence"/>
</dbReference>
<protein>
    <submittedName>
        <fullName evidence="1">Uncharacterized protein</fullName>
    </submittedName>
</protein>
<dbReference type="EMBL" id="CBLX010000013">
    <property type="protein sequence ID" value="CDG40133.1"/>
    <property type="molecule type" value="Genomic_DNA"/>
</dbReference>
<evidence type="ECO:0000313" key="2">
    <source>
        <dbReference type="Proteomes" id="UP000027583"/>
    </source>
</evidence>
<organism evidence="1 2">
    <name type="scientific">Asaia bogorensis</name>
    <dbReference type="NCBI Taxonomy" id="91915"/>
    <lineage>
        <taxon>Bacteria</taxon>
        <taxon>Pseudomonadati</taxon>
        <taxon>Pseudomonadota</taxon>
        <taxon>Alphaproteobacteria</taxon>
        <taxon>Acetobacterales</taxon>
        <taxon>Acetobacteraceae</taxon>
        <taxon>Asaia</taxon>
    </lineage>
</organism>
<comment type="caution">
    <text evidence="1">The sequence shown here is derived from an EMBL/GenBank/DDBJ whole genome shotgun (WGS) entry which is preliminary data.</text>
</comment>
<name>A0A060QHF8_9PROT</name>
<gene>
    <name evidence="1" type="ORF">ASAP_2088</name>
</gene>
<dbReference type="AlphaFoldDB" id="A0A060QHF8"/>
<sequence>MKSSRRFATIGAMKILTCDPEAITATGTLPASPLMSIAGQLIPPPHARLHRQ</sequence>
<reference evidence="1 2" key="1">
    <citation type="journal article" date="2014" name="Genome Biol. Evol.">
        <title>Acetic acid bacteria genomes reveal functional traits for adaptation to life in insect guts.</title>
        <authorList>
            <person name="Chouaia B."/>
            <person name="Gaiarsa S."/>
            <person name="Crotti E."/>
            <person name="Comandatore F."/>
            <person name="Degli Esposti M."/>
            <person name="Ricci I."/>
            <person name="Alma A."/>
            <person name="Favia G."/>
            <person name="Bandi C."/>
            <person name="Daffonchio D."/>
        </authorList>
    </citation>
    <scope>NUCLEOTIDE SEQUENCE [LARGE SCALE GENOMIC DNA]</scope>
    <source>
        <strain evidence="1 2">SF2.1</strain>
    </source>
</reference>
<reference evidence="1 2" key="2">
    <citation type="journal article" date="2014" name="PLoS ONE">
        <title>Evolution of mitochondria reconstructed from the energy metabolism of living bacteria.</title>
        <authorList>
            <person name="Degli Esposti M."/>
            <person name="Chouaia B."/>
            <person name="Comandatore F."/>
            <person name="Crotti E."/>
            <person name="Sassera D."/>
            <person name="Lievens P.M."/>
            <person name="Daffonchio D."/>
            <person name="Bandi C."/>
        </authorList>
    </citation>
    <scope>NUCLEOTIDE SEQUENCE [LARGE SCALE GENOMIC DNA]</scope>
    <source>
        <strain evidence="1 2">SF2.1</strain>
    </source>
</reference>
<accession>A0A060QHF8</accession>